<feature type="transmembrane region" description="Helical" evidence="1">
    <location>
        <begin position="70"/>
        <end position="92"/>
    </location>
</feature>
<comment type="caution">
    <text evidence="2">The sequence shown here is derived from an EMBL/GenBank/DDBJ whole genome shotgun (WGS) entry which is preliminary data.</text>
</comment>
<reference evidence="2" key="1">
    <citation type="journal article" date="2014" name="Front. Microbiol.">
        <title>High frequency of phylogenetically diverse reductive dehalogenase-homologous genes in deep subseafloor sedimentary metagenomes.</title>
        <authorList>
            <person name="Kawai M."/>
            <person name="Futagami T."/>
            <person name="Toyoda A."/>
            <person name="Takaki Y."/>
            <person name="Nishi S."/>
            <person name="Hori S."/>
            <person name="Arai W."/>
            <person name="Tsubouchi T."/>
            <person name="Morono Y."/>
            <person name="Uchiyama I."/>
            <person name="Ito T."/>
            <person name="Fujiyama A."/>
            <person name="Inagaki F."/>
            <person name="Takami H."/>
        </authorList>
    </citation>
    <scope>NUCLEOTIDE SEQUENCE</scope>
    <source>
        <strain evidence="2">Expedition CK06-06</strain>
    </source>
</reference>
<evidence type="ECO:0000256" key="1">
    <source>
        <dbReference type="SAM" id="Phobius"/>
    </source>
</evidence>
<keyword evidence="1" id="KW-0812">Transmembrane</keyword>
<organism evidence="2">
    <name type="scientific">marine sediment metagenome</name>
    <dbReference type="NCBI Taxonomy" id="412755"/>
    <lineage>
        <taxon>unclassified sequences</taxon>
        <taxon>metagenomes</taxon>
        <taxon>ecological metagenomes</taxon>
    </lineage>
</organism>
<feature type="transmembrane region" description="Helical" evidence="1">
    <location>
        <begin position="5"/>
        <end position="24"/>
    </location>
</feature>
<dbReference type="AlphaFoldDB" id="X1H015"/>
<evidence type="ECO:0000313" key="2">
    <source>
        <dbReference type="EMBL" id="GAH47209.1"/>
    </source>
</evidence>
<keyword evidence="1" id="KW-1133">Transmembrane helix</keyword>
<name>X1H015_9ZZZZ</name>
<keyword evidence="1" id="KW-0472">Membrane</keyword>
<proteinExistence type="predicted"/>
<protein>
    <submittedName>
        <fullName evidence="2">Uncharacterized protein</fullName>
    </submittedName>
</protein>
<feature type="transmembrane region" description="Helical" evidence="1">
    <location>
        <begin position="36"/>
        <end position="58"/>
    </location>
</feature>
<accession>X1H015</accession>
<feature type="transmembrane region" description="Helical" evidence="1">
    <location>
        <begin position="104"/>
        <end position="125"/>
    </location>
</feature>
<sequence>HSFLALLILIPIYVIFILDLYWNLFDIFTVVETGSYYFTIPTCAIAILFIVCFGLTYTEDIPQYGIKASLWMVPLIIALGFFFYTLMFGLSLEPFKFQFANGKGYLNLVILILTVLSGSLSGMTIKKEINKRKEISSPR</sequence>
<feature type="non-terminal residue" evidence="2">
    <location>
        <position position="1"/>
    </location>
</feature>
<dbReference type="EMBL" id="BARU01007765">
    <property type="protein sequence ID" value="GAH47209.1"/>
    <property type="molecule type" value="Genomic_DNA"/>
</dbReference>
<gene>
    <name evidence="2" type="ORF">S03H2_15289</name>
</gene>